<dbReference type="GO" id="GO:0009306">
    <property type="term" value="P:protein secretion"/>
    <property type="evidence" value="ECO:0007669"/>
    <property type="project" value="InterPro"/>
</dbReference>
<evidence type="ECO:0000313" key="3">
    <source>
        <dbReference type="Proteomes" id="UP000005087"/>
    </source>
</evidence>
<protein>
    <recommendedName>
        <fullName evidence="4">Excreted virulence factor EspC (Type VII ESX diderm)</fullName>
    </recommendedName>
</protein>
<name>I1CZM2_9PSEU</name>
<keyword evidence="3" id="KW-1185">Reference proteome</keyword>
<dbReference type="InterPro" id="IPR022536">
    <property type="entry name" value="EspC"/>
</dbReference>
<dbReference type="AlphaFoldDB" id="I1CZM2"/>
<evidence type="ECO:0000313" key="2">
    <source>
        <dbReference type="EMBL" id="EIE98146.1"/>
    </source>
</evidence>
<accession>I1CZM2</accession>
<feature type="region of interest" description="Disordered" evidence="1">
    <location>
        <begin position="88"/>
        <end position="128"/>
    </location>
</feature>
<sequence>MRDRFSVDPAILRRGAEELTKTADNTAEAASTAKGADGSSGAFGASEGGKELAEAWSALVKARVAEMKSLAHETDQLAGTVREAADSYEWEDSDHSETIRRQEKALAGERERPRRESASRIAPGTSGD</sequence>
<dbReference type="STRING" id="928724.SacglDRAFT_01215"/>
<feature type="region of interest" description="Disordered" evidence="1">
    <location>
        <begin position="16"/>
        <end position="48"/>
    </location>
</feature>
<feature type="compositionally biased region" description="Low complexity" evidence="1">
    <location>
        <begin position="35"/>
        <end position="45"/>
    </location>
</feature>
<gene>
    <name evidence="2" type="ORF">SacglDRAFT_01215</name>
</gene>
<dbReference type="HOGENOM" id="CLU_150051_0_0_11"/>
<feature type="compositionally biased region" description="Low complexity" evidence="1">
    <location>
        <begin position="119"/>
        <end position="128"/>
    </location>
</feature>
<evidence type="ECO:0008006" key="4">
    <source>
        <dbReference type="Google" id="ProtNLM"/>
    </source>
</evidence>
<organism evidence="2 3">
    <name type="scientific">Saccharomonospora glauca K62</name>
    <dbReference type="NCBI Taxonomy" id="928724"/>
    <lineage>
        <taxon>Bacteria</taxon>
        <taxon>Bacillati</taxon>
        <taxon>Actinomycetota</taxon>
        <taxon>Actinomycetes</taxon>
        <taxon>Pseudonocardiales</taxon>
        <taxon>Pseudonocardiaceae</taxon>
        <taxon>Saccharomonospora</taxon>
    </lineage>
</organism>
<proteinExistence type="predicted"/>
<dbReference type="EMBL" id="CM001484">
    <property type="protein sequence ID" value="EIE98146.1"/>
    <property type="molecule type" value="Genomic_DNA"/>
</dbReference>
<reference evidence="3" key="2">
    <citation type="submission" date="2012-01" db="EMBL/GenBank/DDBJ databases">
        <title>Noncontiguous Finished sequence of chromosome of Saccharomonospora glauca K62.</title>
        <authorList>
            <consortium name="US DOE Joint Genome Institute"/>
            <person name="Lucas S."/>
            <person name="Han J."/>
            <person name="Lapidus A."/>
            <person name="Cheng J.-F."/>
            <person name="Goodwin L."/>
            <person name="Pitluck S."/>
            <person name="Peters L."/>
            <person name="Mikhailova N."/>
            <person name="Held B."/>
            <person name="Detter J.C."/>
            <person name="Han C."/>
            <person name="Tapia R."/>
            <person name="Land M."/>
            <person name="Hauser L."/>
            <person name="Kyrpides N."/>
            <person name="Ivanova N."/>
            <person name="Pagani I."/>
            <person name="Brambilla E.-M."/>
            <person name="Klenk H.-P."/>
            <person name="Woyke T."/>
        </authorList>
    </citation>
    <scope>NUCLEOTIDE SEQUENCE [LARGE SCALE GENOMIC DNA]</scope>
    <source>
        <strain evidence="3">K62</strain>
    </source>
</reference>
<feature type="compositionally biased region" description="Basic and acidic residues" evidence="1">
    <location>
        <begin position="93"/>
        <end position="118"/>
    </location>
</feature>
<dbReference type="Proteomes" id="UP000005087">
    <property type="component" value="Chromosome"/>
</dbReference>
<dbReference type="Pfam" id="PF10824">
    <property type="entry name" value="T7SS_ESX_EspC"/>
    <property type="match status" value="1"/>
</dbReference>
<dbReference type="RefSeq" id="WP_005462621.1">
    <property type="nucleotide sequence ID" value="NZ_CM001484.1"/>
</dbReference>
<evidence type="ECO:0000256" key="1">
    <source>
        <dbReference type="SAM" id="MobiDB-lite"/>
    </source>
</evidence>
<reference evidence="2 3" key="1">
    <citation type="submission" date="2011-09" db="EMBL/GenBank/DDBJ databases">
        <authorList>
            <consortium name="US DOE Joint Genome Institute (JGI-PGF)"/>
            <person name="Lucas S."/>
            <person name="Han J."/>
            <person name="Lapidus A."/>
            <person name="Cheng J.-F."/>
            <person name="Goodwin L."/>
            <person name="Pitluck S."/>
            <person name="Peters L."/>
            <person name="Land M.L."/>
            <person name="Hauser L."/>
            <person name="Brambilla E."/>
            <person name="Klenk H.-P."/>
            <person name="Woyke T.J."/>
        </authorList>
    </citation>
    <scope>NUCLEOTIDE SEQUENCE [LARGE SCALE GENOMIC DNA]</scope>
    <source>
        <strain evidence="2 3">K62</strain>
    </source>
</reference>